<reference evidence="7 8" key="1">
    <citation type="submission" date="2019-02" db="EMBL/GenBank/DDBJ databases">
        <title>Deep-cultivation of Planctomycetes and their phenomic and genomic characterization uncovers novel biology.</title>
        <authorList>
            <person name="Wiegand S."/>
            <person name="Jogler M."/>
            <person name="Boedeker C."/>
            <person name="Pinto D."/>
            <person name="Vollmers J."/>
            <person name="Rivas-Marin E."/>
            <person name="Kohn T."/>
            <person name="Peeters S.H."/>
            <person name="Heuer A."/>
            <person name="Rast P."/>
            <person name="Oberbeckmann S."/>
            <person name="Bunk B."/>
            <person name="Jeske O."/>
            <person name="Meyerdierks A."/>
            <person name="Storesund J.E."/>
            <person name="Kallscheuer N."/>
            <person name="Luecker S."/>
            <person name="Lage O.M."/>
            <person name="Pohl T."/>
            <person name="Merkel B.J."/>
            <person name="Hornburger P."/>
            <person name="Mueller R.-W."/>
            <person name="Bruemmer F."/>
            <person name="Labrenz M."/>
            <person name="Spormann A.M."/>
            <person name="Op Den Camp H."/>
            <person name="Overmann J."/>
            <person name="Amann R."/>
            <person name="Jetten M.S.M."/>
            <person name="Mascher T."/>
            <person name="Medema M.H."/>
            <person name="Devos D.P."/>
            <person name="Kaster A.-K."/>
            <person name="Ovreas L."/>
            <person name="Rohde M."/>
            <person name="Galperin M.Y."/>
            <person name="Jogler C."/>
        </authorList>
    </citation>
    <scope>NUCLEOTIDE SEQUENCE [LARGE SCALE GENOMIC DNA]</scope>
    <source>
        <strain evidence="7 8">CA13</strain>
    </source>
</reference>
<evidence type="ECO:0000256" key="1">
    <source>
        <dbReference type="ARBA" id="ARBA00010641"/>
    </source>
</evidence>
<dbReference type="PANTHER" id="PTHR43133">
    <property type="entry name" value="RNA POLYMERASE ECF-TYPE SIGMA FACTO"/>
    <property type="match status" value="1"/>
</dbReference>
<dbReference type="NCBIfam" id="TIGR02937">
    <property type="entry name" value="sigma70-ECF"/>
    <property type="match status" value="1"/>
</dbReference>
<evidence type="ECO:0000313" key="7">
    <source>
        <dbReference type="EMBL" id="TWT79356.1"/>
    </source>
</evidence>
<dbReference type="AlphaFoldDB" id="A0A5C5YX49"/>
<accession>A0A5C5YX49</accession>
<dbReference type="SUPFAM" id="SSF88659">
    <property type="entry name" value="Sigma3 and sigma4 domains of RNA polymerase sigma factors"/>
    <property type="match status" value="1"/>
</dbReference>
<dbReference type="InterPro" id="IPR036388">
    <property type="entry name" value="WH-like_DNA-bd_sf"/>
</dbReference>
<dbReference type="PANTHER" id="PTHR43133:SF51">
    <property type="entry name" value="RNA POLYMERASE SIGMA FACTOR"/>
    <property type="match status" value="1"/>
</dbReference>
<dbReference type="Proteomes" id="UP000315010">
    <property type="component" value="Unassembled WGS sequence"/>
</dbReference>
<comment type="caution">
    <text evidence="7">The sequence shown here is derived from an EMBL/GenBank/DDBJ whole genome shotgun (WGS) entry which is preliminary data.</text>
</comment>
<evidence type="ECO:0000313" key="8">
    <source>
        <dbReference type="Proteomes" id="UP000315010"/>
    </source>
</evidence>
<keyword evidence="2" id="KW-0805">Transcription regulation</keyword>
<dbReference type="InterPro" id="IPR014284">
    <property type="entry name" value="RNA_pol_sigma-70_dom"/>
</dbReference>
<dbReference type="CDD" id="cd06171">
    <property type="entry name" value="Sigma70_r4"/>
    <property type="match status" value="1"/>
</dbReference>
<gene>
    <name evidence="7" type="primary">rpoE_1</name>
    <name evidence="7" type="ORF">CA13_07560</name>
</gene>
<organism evidence="7 8">
    <name type="scientific">Novipirellula herctigrandis</name>
    <dbReference type="NCBI Taxonomy" id="2527986"/>
    <lineage>
        <taxon>Bacteria</taxon>
        <taxon>Pseudomonadati</taxon>
        <taxon>Planctomycetota</taxon>
        <taxon>Planctomycetia</taxon>
        <taxon>Pirellulales</taxon>
        <taxon>Pirellulaceae</taxon>
        <taxon>Novipirellula</taxon>
    </lineage>
</organism>
<evidence type="ECO:0000256" key="2">
    <source>
        <dbReference type="ARBA" id="ARBA00023015"/>
    </source>
</evidence>
<dbReference type="GO" id="GO:0016987">
    <property type="term" value="F:sigma factor activity"/>
    <property type="evidence" value="ECO:0007669"/>
    <property type="project" value="UniProtKB-KW"/>
</dbReference>
<evidence type="ECO:0000256" key="3">
    <source>
        <dbReference type="ARBA" id="ARBA00023082"/>
    </source>
</evidence>
<keyword evidence="3" id="KW-0731">Sigma factor</keyword>
<evidence type="ECO:0000259" key="6">
    <source>
        <dbReference type="Pfam" id="PF08281"/>
    </source>
</evidence>
<dbReference type="InterPro" id="IPR039425">
    <property type="entry name" value="RNA_pol_sigma-70-like"/>
</dbReference>
<name>A0A5C5YX49_9BACT</name>
<sequence>MAYAFDTRTSHTQTASDSELIQIAIRGEPSGFEQLVLRYYDKLHTSLSINVGCPCAAEDIVQDAWMKAFTNLEKLRDHGQFYSWLYRIALNSRRTYVPSKHRSLQLGSIEESRIRPRAKRNESPSEIAERNEECRRVRLALAKIDPLHRTILILREYELYDYESIAKVMQTNTGTVRSRLHRARRKLKERLE</sequence>
<dbReference type="InterPro" id="IPR007627">
    <property type="entry name" value="RNA_pol_sigma70_r2"/>
</dbReference>
<comment type="similarity">
    <text evidence="1">Belongs to the sigma-70 factor family. ECF subfamily.</text>
</comment>
<dbReference type="RefSeq" id="WP_146394590.1">
    <property type="nucleotide sequence ID" value="NZ_SJPJ01000001.1"/>
</dbReference>
<dbReference type="InterPro" id="IPR013324">
    <property type="entry name" value="RNA_pol_sigma_r3/r4-like"/>
</dbReference>
<dbReference type="EMBL" id="SJPJ01000001">
    <property type="protein sequence ID" value="TWT79356.1"/>
    <property type="molecule type" value="Genomic_DNA"/>
</dbReference>
<dbReference type="GO" id="GO:0006352">
    <property type="term" value="P:DNA-templated transcription initiation"/>
    <property type="evidence" value="ECO:0007669"/>
    <property type="project" value="InterPro"/>
</dbReference>
<dbReference type="Gene3D" id="1.10.10.10">
    <property type="entry name" value="Winged helix-like DNA-binding domain superfamily/Winged helix DNA-binding domain"/>
    <property type="match status" value="1"/>
</dbReference>
<proteinExistence type="inferred from homology"/>
<dbReference type="GO" id="GO:0003677">
    <property type="term" value="F:DNA binding"/>
    <property type="evidence" value="ECO:0007669"/>
    <property type="project" value="InterPro"/>
</dbReference>
<dbReference type="OrthoDB" id="9785675at2"/>
<dbReference type="Gene3D" id="1.10.1740.10">
    <property type="match status" value="1"/>
</dbReference>
<dbReference type="Pfam" id="PF04542">
    <property type="entry name" value="Sigma70_r2"/>
    <property type="match status" value="1"/>
</dbReference>
<dbReference type="SUPFAM" id="SSF88946">
    <property type="entry name" value="Sigma2 domain of RNA polymerase sigma factors"/>
    <property type="match status" value="1"/>
</dbReference>
<dbReference type="Pfam" id="PF08281">
    <property type="entry name" value="Sigma70_r4_2"/>
    <property type="match status" value="1"/>
</dbReference>
<dbReference type="InterPro" id="IPR013249">
    <property type="entry name" value="RNA_pol_sigma70_r4_t2"/>
</dbReference>
<evidence type="ECO:0000259" key="5">
    <source>
        <dbReference type="Pfam" id="PF04542"/>
    </source>
</evidence>
<feature type="domain" description="RNA polymerase sigma-70 region 2" evidence="5">
    <location>
        <begin position="35"/>
        <end position="97"/>
    </location>
</feature>
<keyword evidence="4" id="KW-0804">Transcription</keyword>
<protein>
    <submittedName>
        <fullName evidence="7">ECF RNA polymerase sigma-E factor</fullName>
    </submittedName>
</protein>
<keyword evidence="8" id="KW-1185">Reference proteome</keyword>
<evidence type="ECO:0000256" key="4">
    <source>
        <dbReference type="ARBA" id="ARBA00023163"/>
    </source>
</evidence>
<feature type="domain" description="RNA polymerase sigma factor 70 region 4 type 2" evidence="6">
    <location>
        <begin position="135"/>
        <end position="187"/>
    </location>
</feature>
<dbReference type="InterPro" id="IPR013325">
    <property type="entry name" value="RNA_pol_sigma_r2"/>
</dbReference>